<organism evidence="1 2">
    <name type="scientific">Nostoc sphaeroides CCNUC1</name>
    <dbReference type="NCBI Taxonomy" id="2653204"/>
    <lineage>
        <taxon>Bacteria</taxon>
        <taxon>Bacillati</taxon>
        <taxon>Cyanobacteriota</taxon>
        <taxon>Cyanophyceae</taxon>
        <taxon>Nostocales</taxon>
        <taxon>Nostocaceae</taxon>
        <taxon>Nostoc</taxon>
    </lineage>
</organism>
<dbReference type="KEGG" id="nsh:GXM_10334"/>
<keyword evidence="2" id="KW-1185">Reference proteome</keyword>
<dbReference type="EMBL" id="CP045229">
    <property type="protein sequence ID" value="QFS52579.1"/>
    <property type="molecule type" value="Genomic_DNA"/>
</dbReference>
<reference evidence="1 2" key="1">
    <citation type="submission" date="2019-10" db="EMBL/GenBank/DDBJ databases">
        <title>Genomic and transcriptomic insights into the perfect genentic adaptation of a filamentous nitrogen-fixing cyanobacterium to rice fields.</title>
        <authorList>
            <person name="Chen Z."/>
        </authorList>
    </citation>
    <scope>NUCLEOTIDE SEQUENCE [LARGE SCALE GENOMIC DNA]</scope>
    <source>
        <strain evidence="1">CCNUC1</strain>
    </source>
</reference>
<proteinExistence type="predicted"/>
<dbReference type="AlphaFoldDB" id="A0A5P8WL25"/>
<dbReference type="Proteomes" id="UP000326678">
    <property type="component" value="Chromosome pGXM02"/>
</dbReference>
<gene>
    <name evidence="1" type="ORF">GXM_10334</name>
</gene>
<evidence type="ECO:0000313" key="2">
    <source>
        <dbReference type="Proteomes" id="UP000326678"/>
    </source>
</evidence>
<protein>
    <submittedName>
        <fullName evidence="1">Uncharacterized protein</fullName>
    </submittedName>
</protein>
<name>A0A5P8WL25_9NOSO</name>
<sequence length="47" mass="5184">MVGQKNLESAVNLKTLHHCISCESIVSQGTRQRYLLLKSPSPASDRS</sequence>
<accession>A0A5P8WL25</accession>
<evidence type="ECO:0000313" key="1">
    <source>
        <dbReference type="EMBL" id="QFS52579.1"/>
    </source>
</evidence>